<dbReference type="CDD" id="cd17748">
    <property type="entry name" value="BRCT_DNA_ligase_like"/>
    <property type="match status" value="1"/>
</dbReference>
<dbReference type="GO" id="GO:0006281">
    <property type="term" value="P:DNA repair"/>
    <property type="evidence" value="ECO:0007669"/>
    <property type="project" value="UniProtKB-KW"/>
</dbReference>
<evidence type="ECO:0000256" key="16">
    <source>
        <dbReference type="RuleBase" id="RU000618"/>
    </source>
</evidence>
<dbReference type="InterPro" id="IPR003583">
    <property type="entry name" value="Hlx-hairpin-Hlx_DNA-bd_motif"/>
</dbReference>
<keyword evidence="4 15" id="KW-0436">Ligase</keyword>
<dbReference type="SMART" id="SM00292">
    <property type="entry name" value="BRCT"/>
    <property type="match status" value="1"/>
</dbReference>
<dbReference type="InterPro" id="IPR004150">
    <property type="entry name" value="NAD_DNA_ligase_OB"/>
</dbReference>
<dbReference type="SUPFAM" id="SSF56091">
    <property type="entry name" value="DNA ligase/mRNA capping enzyme, catalytic domain"/>
    <property type="match status" value="1"/>
</dbReference>
<dbReference type="InterPro" id="IPR018239">
    <property type="entry name" value="DNA_ligase_AS"/>
</dbReference>
<feature type="binding site" evidence="15">
    <location>
        <position position="150"/>
    </location>
    <ligand>
        <name>NAD(+)</name>
        <dbReference type="ChEBI" id="CHEBI:57540"/>
    </ligand>
</feature>
<comment type="similarity">
    <text evidence="14 15">Belongs to the NAD-dependent DNA ligase family. LigA subfamily.</text>
</comment>
<dbReference type="Pfam" id="PF03119">
    <property type="entry name" value="DNA_ligase_ZBD"/>
    <property type="match status" value="1"/>
</dbReference>
<dbReference type="Proteomes" id="UP000005316">
    <property type="component" value="Unassembled WGS sequence"/>
</dbReference>
<evidence type="ECO:0000313" key="19">
    <source>
        <dbReference type="Proteomes" id="UP000005316"/>
    </source>
</evidence>
<dbReference type="CDD" id="cd00114">
    <property type="entry name" value="LIGANc"/>
    <property type="match status" value="1"/>
</dbReference>
<evidence type="ECO:0000256" key="5">
    <source>
        <dbReference type="ARBA" id="ARBA00022705"/>
    </source>
</evidence>
<feature type="binding site" evidence="15">
    <location>
        <position position="127"/>
    </location>
    <ligand>
        <name>NAD(+)</name>
        <dbReference type="ChEBI" id="CHEBI:57540"/>
    </ligand>
</feature>
<organism evidence="18 19">
    <name type="scientific">Sporosarcina newyorkensis 2681</name>
    <dbReference type="NCBI Taxonomy" id="1027292"/>
    <lineage>
        <taxon>Bacteria</taxon>
        <taxon>Bacillati</taxon>
        <taxon>Bacillota</taxon>
        <taxon>Bacilli</taxon>
        <taxon>Bacillales</taxon>
        <taxon>Caryophanaceae</taxon>
        <taxon>Sporosarcina</taxon>
    </lineage>
</organism>
<dbReference type="STRING" id="759851.SAMN04244570_3486"/>
<comment type="catalytic activity">
    <reaction evidence="13 15 16">
        <text>NAD(+) + (deoxyribonucleotide)n-3'-hydroxyl + 5'-phospho-(deoxyribonucleotide)m = (deoxyribonucleotide)n+m + AMP + beta-nicotinamide D-nucleotide.</text>
        <dbReference type="EC" id="6.5.1.2"/>
    </reaction>
</comment>
<feature type="binding site" evidence="15">
    <location>
        <position position="442"/>
    </location>
    <ligand>
        <name>Zn(2+)</name>
        <dbReference type="ChEBI" id="CHEBI:29105"/>
    </ligand>
</feature>
<dbReference type="GO" id="GO:0005829">
    <property type="term" value="C:cytosol"/>
    <property type="evidence" value="ECO:0007669"/>
    <property type="project" value="TreeGrafter"/>
</dbReference>
<dbReference type="HOGENOM" id="CLU_007764_2_1_9"/>
<dbReference type="AlphaFoldDB" id="F9DT41"/>
<dbReference type="PROSITE" id="PS01056">
    <property type="entry name" value="DNA_LIGASE_N2"/>
    <property type="match status" value="1"/>
</dbReference>
<dbReference type="PIRSF" id="PIRSF001604">
    <property type="entry name" value="LigA"/>
    <property type="match status" value="1"/>
</dbReference>
<dbReference type="InterPro" id="IPR004149">
    <property type="entry name" value="Znf_DNAligase_C4"/>
</dbReference>
<dbReference type="InterPro" id="IPR012340">
    <property type="entry name" value="NA-bd_OB-fold"/>
</dbReference>
<dbReference type="PROSITE" id="PS01055">
    <property type="entry name" value="DNA_LIGASE_N1"/>
    <property type="match status" value="1"/>
</dbReference>
<dbReference type="PANTHER" id="PTHR23389:SF9">
    <property type="entry name" value="DNA LIGASE"/>
    <property type="match status" value="1"/>
</dbReference>
<reference evidence="18 19" key="1">
    <citation type="submission" date="2011-04" db="EMBL/GenBank/DDBJ databases">
        <authorList>
            <person name="Muzny D."/>
            <person name="Qin X."/>
            <person name="Deng J."/>
            <person name="Jiang H."/>
            <person name="Liu Y."/>
            <person name="Qu J."/>
            <person name="Song X.-Z."/>
            <person name="Zhang L."/>
            <person name="Thornton R."/>
            <person name="Coyle M."/>
            <person name="Francisco L."/>
            <person name="Jackson L."/>
            <person name="Javaid M."/>
            <person name="Korchina V."/>
            <person name="Kovar C."/>
            <person name="Mata R."/>
            <person name="Mathew T."/>
            <person name="Ngo R."/>
            <person name="Nguyen L."/>
            <person name="Nguyen N."/>
            <person name="Okwuonu G."/>
            <person name="Ongeri F."/>
            <person name="Pham C."/>
            <person name="Simmons D."/>
            <person name="Wilczek-Boney K."/>
            <person name="Hale W."/>
            <person name="Jakkamsetti A."/>
            <person name="Pham P."/>
            <person name="Ruth R."/>
            <person name="San Lucas F."/>
            <person name="Warren J."/>
            <person name="Zhang J."/>
            <person name="Zhao Z."/>
            <person name="Zhou C."/>
            <person name="Zhu D."/>
            <person name="Lee S."/>
            <person name="Bess C."/>
            <person name="Blankenburg K."/>
            <person name="Forbes L."/>
            <person name="Fu Q."/>
            <person name="Gubbala S."/>
            <person name="Hirani K."/>
            <person name="Jayaseelan J.C."/>
            <person name="Lara F."/>
            <person name="Munidasa M."/>
            <person name="Palculict T."/>
            <person name="Patil S."/>
            <person name="Pu L.-L."/>
            <person name="Saada N."/>
            <person name="Tang L."/>
            <person name="Weissenberger G."/>
            <person name="Zhu Y."/>
            <person name="Hemphill L."/>
            <person name="Shang Y."/>
            <person name="Youmans B."/>
            <person name="Ayvaz T."/>
            <person name="Ross M."/>
            <person name="Santibanez J."/>
            <person name="Aqrawi P."/>
            <person name="Gross S."/>
            <person name="Joshi V."/>
            <person name="Fowler G."/>
            <person name="Nazareth L."/>
            <person name="Reid J."/>
            <person name="Worley K."/>
            <person name="Petrosino J."/>
            <person name="Highlander S."/>
            <person name="Gibbs R."/>
        </authorList>
    </citation>
    <scope>NUCLEOTIDE SEQUENCE [LARGE SCALE GENOMIC DNA]</scope>
    <source>
        <strain evidence="18 19">2681</strain>
    </source>
</reference>
<dbReference type="InterPro" id="IPR010994">
    <property type="entry name" value="RuvA_2-like"/>
</dbReference>
<dbReference type="Pfam" id="PF03120">
    <property type="entry name" value="OB_DNA_ligase"/>
    <property type="match status" value="1"/>
</dbReference>
<dbReference type="NCBIfam" id="NF005932">
    <property type="entry name" value="PRK07956.1"/>
    <property type="match status" value="1"/>
</dbReference>
<protein>
    <recommendedName>
        <fullName evidence="3 15">DNA ligase</fullName>
        <ecNumber evidence="2 15">6.5.1.2</ecNumber>
    </recommendedName>
    <alternativeName>
        <fullName evidence="15">Polydeoxyribonucleotide synthase [NAD(+)]</fullName>
    </alternativeName>
</protein>
<feature type="binding site" evidence="15">
    <location>
        <position position="437"/>
    </location>
    <ligand>
        <name>Zn(2+)</name>
        <dbReference type="ChEBI" id="CHEBI:29105"/>
    </ligand>
</feature>
<feature type="binding site" evidence="15">
    <location>
        <begin position="49"/>
        <end position="53"/>
    </location>
    <ligand>
        <name>NAD(+)</name>
        <dbReference type="ChEBI" id="CHEBI:57540"/>
    </ligand>
</feature>
<comment type="cofactor">
    <cofactor evidence="15">
        <name>Mg(2+)</name>
        <dbReference type="ChEBI" id="CHEBI:18420"/>
    </cofactor>
    <cofactor evidence="15">
        <name>Mn(2+)</name>
        <dbReference type="ChEBI" id="CHEBI:29035"/>
    </cofactor>
</comment>
<dbReference type="Pfam" id="PF00533">
    <property type="entry name" value="BRCT"/>
    <property type="match status" value="1"/>
</dbReference>
<dbReference type="EC" id="6.5.1.2" evidence="2 15"/>
<keyword evidence="12 15" id="KW-0464">Manganese</keyword>
<keyword evidence="11 15" id="KW-0234">DNA repair</keyword>
<dbReference type="Gene3D" id="2.40.50.140">
    <property type="entry name" value="Nucleic acid-binding proteins"/>
    <property type="match status" value="1"/>
</dbReference>
<proteinExistence type="inferred from homology"/>
<feature type="active site" description="N6-AMP-lysine intermediate" evidence="15">
    <location>
        <position position="129"/>
    </location>
</feature>
<comment type="function">
    <text evidence="1 15">DNA ligase that catalyzes the formation of phosphodiester linkages between 5'-phosphoryl and 3'-hydroxyl groups in double-stranded DNA using NAD as a coenzyme and as the energy source for the reaction. It is essential for DNA replication and repair of damaged DNA.</text>
</comment>
<dbReference type="SUPFAM" id="SSF50249">
    <property type="entry name" value="Nucleic acid-binding proteins"/>
    <property type="match status" value="1"/>
</dbReference>
<sequence>MKKNKPFHEECREPMDDVLELERRVAELNKILHEYGHAYYDLDAPIVPDSEYDAKMQELLAIEEEHPDLIYPDSPTQRVGGTPLEVFSKVVHRYPMLSLANAFNEADLRDFDRRVQEAAGSVVYVCELKIDGLAVSLQYENGRLVQGSTRGDGTVGEDITANLRTIRSVPLQLQQPLTIEVRGEAYMPKRSFAKLNEDRDEAGEVPFANPRNAAAGSLRQLDPKIAASRNLATFIYAVGGDAEAYNLDSHSDALDKLDQLGLTTNEERKRCATIDEVLDYVAYWTEHRQALDYEIDGIVIKVDNFEAQEQLGYTAKSPRWAIAYKFPAEEVRTKLIDIELSVGRTGVVTPTAILEPVRVAGTTVGRASLHNEDLIREKDIRIGDQVVLRKAGDIIPEIVLAIKDQRTGEEEPFHMPSNCPICSSELVRIEGEVALRCMNPKCPAQMKEALIHFVSRKAMNIEGVGEKLVEQLYAANLVQDVSDLYTLTKESLCTLERIGDKSATNISNAIEQSKANSLEKLLFGLGIRHVGEKVARILAEEYRTLDALEKATAEQLTNIFEIGDIVADAVVTYFSTDEVQEVMNKLRAYGVNTVYKGVTREELPTTGPFAGKTVVLTGKLTGLTRGEAKEQIEALGGTVSGSVSKKTDLVIAGEDAGSKLTKAKELEIEIWDEQAMLDALGVDKNEKNN</sequence>
<accession>F9DT41</accession>
<feature type="binding site" evidence="15">
    <location>
        <begin position="98"/>
        <end position="99"/>
    </location>
    <ligand>
        <name>NAD(+)</name>
        <dbReference type="ChEBI" id="CHEBI:57540"/>
    </ligand>
</feature>
<dbReference type="HAMAP" id="MF_01588">
    <property type="entry name" value="DNA_ligase_A"/>
    <property type="match status" value="1"/>
</dbReference>
<dbReference type="eggNOG" id="COG0272">
    <property type="taxonomic scope" value="Bacteria"/>
</dbReference>
<evidence type="ECO:0000256" key="7">
    <source>
        <dbReference type="ARBA" id="ARBA00022763"/>
    </source>
</evidence>
<keyword evidence="9 15" id="KW-0460">Magnesium</keyword>
<evidence type="ECO:0000256" key="6">
    <source>
        <dbReference type="ARBA" id="ARBA00022723"/>
    </source>
</evidence>
<evidence type="ECO:0000256" key="11">
    <source>
        <dbReference type="ARBA" id="ARBA00023204"/>
    </source>
</evidence>
<evidence type="ECO:0000256" key="3">
    <source>
        <dbReference type="ARBA" id="ARBA00013308"/>
    </source>
</evidence>
<keyword evidence="7 15" id="KW-0227">DNA damage</keyword>
<dbReference type="FunFam" id="1.10.150.20:FF:000007">
    <property type="entry name" value="DNA ligase"/>
    <property type="match status" value="1"/>
</dbReference>
<evidence type="ECO:0000256" key="9">
    <source>
        <dbReference type="ARBA" id="ARBA00022842"/>
    </source>
</evidence>
<dbReference type="InterPro" id="IPR001679">
    <property type="entry name" value="DNA_ligase"/>
</dbReference>
<evidence type="ECO:0000256" key="4">
    <source>
        <dbReference type="ARBA" id="ARBA00022598"/>
    </source>
</evidence>
<evidence type="ECO:0000256" key="10">
    <source>
        <dbReference type="ARBA" id="ARBA00023027"/>
    </source>
</evidence>
<dbReference type="Pfam" id="PF01653">
    <property type="entry name" value="DNA_ligase_aden"/>
    <property type="match status" value="1"/>
</dbReference>
<dbReference type="SMART" id="SM00278">
    <property type="entry name" value="HhH1"/>
    <property type="match status" value="3"/>
</dbReference>
<evidence type="ECO:0000256" key="2">
    <source>
        <dbReference type="ARBA" id="ARBA00012722"/>
    </source>
</evidence>
<dbReference type="Gene3D" id="3.40.50.10190">
    <property type="entry name" value="BRCT domain"/>
    <property type="match status" value="1"/>
</dbReference>
<keyword evidence="8 15" id="KW-0862">Zinc</keyword>
<feature type="domain" description="BRCT" evidence="17">
    <location>
        <begin position="604"/>
        <end position="680"/>
    </location>
</feature>
<dbReference type="GO" id="GO:0003677">
    <property type="term" value="F:DNA binding"/>
    <property type="evidence" value="ECO:0007669"/>
    <property type="project" value="InterPro"/>
</dbReference>
<dbReference type="InterPro" id="IPR033136">
    <property type="entry name" value="DNA_ligase_CS"/>
</dbReference>
<evidence type="ECO:0000313" key="18">
    <source>
        <dbReference type="EMBL" id="EGQ26023.1"/>
    </source>
</evidence>
<dbReference type="GO" id="GO:0046872">
    <property type="term" value="F:metal ion binding"/>
    <property type="evidence" value="ECO:0007669"/>
    <property type="project" value="UniProtKB-KW"/>
</dbReference>
<gene>
    <name evidence="15 18" type="primary">ligA</name>
    <name evidence="18" type="ORF">HMPREF9372_1972</name>
</gene>
<feature type="binding site" evidence="15">
    <location>
        <position position="184"/>
    </location>
    <ligand>
        <name>NAD(+)</name>
        <dbReference type="ChEBI" id="CHEBI:57540"/>
    </ligand>
</feature>
<name>F9DT41_9BACL</name>
<evidence type="ECO:0000256" key="8">
    <source>
        <dbReference type="ARBA" id="ARBA00022833"/>
    </source>
</evidence>
<dbReference type="PROSITE" id="PS50172">
    <property type="entry name" value="BRCT"/>
    <property type="match status" value="1"/>
</dbReference>
<dbReference type="Pfam" id="PF14520">
    <property type="entry name" value="HHH_5"/>
    <property type="match status" value="1"/>
</dbReference>
<dbReference type="SUPFAM" id="SSF47781">
    <property type="entry name" value="RuvA domain 2-like"/>
    <property type="match status" value="1"/>
</dbReference>
<evidence type="ECO:0000256" key="12">
    <source>
        <dbReference type="ARBA" id="ARBA00023211"/>
    </source>
</evidence>
<evidence type="ECO:0000256" key="13">
    <source>
        <dbReference type="ARBA" id="ARBA00034005"/>
    </source>
</evidence>
<dbReference type="Pfam" id="PF12826">
    <property type="entry name" value="HHH_2"/>
    <property type="match status" value="1"/>
</dbReference>
<dbReference type="NCBIfam" id="TIGR00575">
    <property type="entry name" value="dnlj"/>
    <property type="match status" value="1"/>
</dbReference>
<dbReference type="FunFam" id="3.30.470.30:FF:000001">
    <property type="entry name" value="DNA ligase"/>
    <property type="match status" value="1"/>
</dbReference>
<dbReference type="Gene3D" id="6.20.10.30">
    <property type="match status" value="1"/>
</dbReference>
<dbReference type="GO" id="GO:0006260">
    <property type="term" value="P:DNA replication"/>
    <property type="evidence" value="ECO:0007669"/>
    <property type="project" value="UniProtKB-KW"/>
</dbReference>
<dbReference type="Gene3D" id="1.10.287.610">
    <property type="entry name" value="Helix hairpin bin"/>
    <property type="match status" value="1"/>
</dbReference>
<keyword evidence="10 15" id="KW-0520">NAD</keyword>
<evidence type="ECO:0000256" key="14">
    <source>
        <dbReference type="ARBA" id="ARBA00060881"/>
    </source>
</evidence>
<dbReference type="EMBL" id="AFPZ01000063">
    <property type="protein sequence ID" value="EGQ26023.1"/>
    <property type="molecule type" value="Genomic_DNA"/>
</dbReference>
<feature type="binding site" evidence="15">
    <location>
        <position position="419"/>
    </location>
    <ligand>
        <name>Zn(2+)</name>
        <dbReference type="ChEBI" id="CHEBI:29105"/>
    </ligand>
</feature>
<dbReference type="PANTHER" id="PTHR23389">
    <property type="entry name" value="CHROMOSOME TRANSMISSION FIDELITY FACTOR 18"/>
    <property type="match status" value="1"/>
</dbReference>
<evidence type="ECO:0000256" key="15">
    <source>
        <dbReference type="HAMAP-Rule" id="MF_01588"/>
    </source>
</evidence>
<dbReference type="Gene3D" id="3.30.470.30">
    <property type="entry name" value="DNA ligase/mRNA capping enzyme"/>
    <property type="match status" value="1"/>
</dbReference>
<dbReference type="InterPro" id="IPR041663">
    <property type="entry name" value="DisA/LigA_HHH"/>
</dbReference>
<dbReference type="InterPro" id="IPR013840">
    <property type="entry name" value="DNAligase_N"/>
</dbReference>
<keyword evidence="6 15" id="KW-0479">Metal-binding</keyword>
<dbReference type="FunFam" id="1.10.150.20:FF:000006">
    <property type="entry name" value="DNA ligase"/>
    <property type="match status" value="1"/>
</dbReference>
<dbReference type="FunFam" id="2.40.50.140:FF:000012">
    <property type="entry name" value="DNA ligase"/>
    <property type="match status" value="1"/>
</dbReference>
<feature type="binding site" evidence="15">
    <location>
        <position position="422"/>
    </location>
    <ligand>
        <name>Zn(2+)</name>
        <dbReference type="ChEBI" id="CHEBI:29105"/>
    </ligand>
</feature>
<feature type="binding site" evidence="15">
    <location>
        <position position="301"/>
    </location>
    <ligand>
        <name>NAD(+)</name>
        <dbReference type="ChEBI" id="CHEBI:57540"/>
    </ligand>
</feature>
<keyword evidence="5 15" id="KW-0235">DNA replication</keyword>
<dbReference type="Gene3D" id="1.10.150.20">
    <property type="entry name" value="5' to 3' exonuclease, C-terminal subdomain"/>
    <property type="match status" value="2"/>
</dbReference>
<evidence type="ECO:0000256" key="1">
    <source>
        <dbReference type="ARBA" id="ARBA00004067"/>
    </source>
</evidence>
<dbReference type="SMART" id="SM00532">
    <property type="entry name" value="LIGANc"/>
    <property type="match status" value="1"/>
</dbReference>
<comment type="caution">
    <text evidence="18">The sequence shown here is derived from an EMBL/GenBank/DDBJ whole genome shotgun (WGS) entry which is preliminary data.</text>
</comment>
<feature type="binding site" evidence="15">
    <location>
        <position position="325"/>
    </location>
    <ligand>
        <name>NAD(+)</name>
        <dbReference type="ChEBI" id="CHEBI:57540"/>
    </ligand>
</feature>
<dbReference type="SUPFAM" id="SSF52113">
    <property type="entry name" value="BRCT domain"/>
    <property type="match status" value="1"/>
</dbReference>
<dbReference type="GO" id="GO:0003911">
    <property type="term" value="F:DNA ligase (NAD+) activity"/>
    <property type="evidence" value="ECO:0007669"/>
    <property type="project" value="UniProtKB-UniRule"/>
</dbReference>
<dbReference type="InterPro" id="IPR001357">
    <property type="entry name" value="BRCT_dom"/>
</dbReference>
<dbReference type="InterPro" id="IPR036420">
    <property type="entry name" value="BRCT_dom_sf"/>
</dbReference>
<evidence type="ECO:0000259" key="17">
    <source>
        <dbReference type="PROSITE" id="PS50172"/>
    </source>
</evidence>
<dbReference type="InterPro" id="IPR013839">
    <property type="entry name" value="DNAligase_adenylation"/>
</dbReference>